<sequence>MKNPFRLSVLFLLGSAILAGSYFAGLQINEYLALDGFFEELTQPWVFHIISLKIIVMAFFIFFHGNRFRYLLNTVGLILANSAAFAFLDYHRSISDEYGVYLVIFGVELILFLLVGAVYNATLLHEEKQEESIPETPEVMMEEAPVETKEEPPVAMSDLEEKLENRDLDVDLEAVKYEDREPTIFHIANDAEDEKEYQNVTEINEKPNSCPIRVDIDMGDLKRYFEQYNRLNGKEEEIRFESKENEIQIKMEALSKKEKELNDRISVVKSKEKIIEKTIDNLEQISKTIKDRTNMLEEKEEYIKKQMDWIEQREDGYNAVVQNKIYDLFFEDLDLMDNEVLLKDEKREIIIDQSDLSEIRRSIEETMEAARKGMEQ</sequence>
<evidence type="ECO:0000256" key="2">
    <source>
        <dbReference type="SAM" id="Phobius"/>
    </source>
</evidence>
<feature type="transmembrane region" description="Helical" evidence="2">
    <location>
        <begin position="7"/>
        <end position="25"/>
    </location>
</feature>
<feature type="transmembrane region" description="Helical" evidence="2">
    <location>
        <begin position="100"/>
        <end position="119"/>
    </location>
</feature>
<dbReference type="RefSeq" id="WP_207299517.1">
    <property type="nucleotide sequence ID" value="NZ_CP071444.1"/>
</dbReference>
<gene>
    <name evidence="3" type="ORF">J0B03_10285</name>
</gene>
<dbReference type="KEGG" id="alka:J0B03_10285"/>
<feature type="transmembrane region" description="Helical" evidence="2">
    <location>
        <begin position="70"/>
        <end position="88"/>
    </location>
</feature>
<dbReference type="Proteomes" id="UP000663499">
    <property type="component" value="Chromosome"/>
</dbReference>
<feature type="transmembrane region" description="Helical" evidence="2">
    <location>
        <begin position="45"/>
        <end position="63"/>
    </location>
</feature>
<evidence type="ECO:0000256" key="1">
    <source>
        <dbReference type="SAM" id="Coils"/>
    </source>
</evidence>
<keyword evidence="2" id="KW-0472">Membrane</keyword>
<reference evidence="3" key="1">
    <citation type="submission" date="2021-03" db="EMBL/GenBank/DDBJ databases">
        <title>Alkalibacter marinus sp. nov., isolated from tidal flat sediment.</title>
        <authorList>
            <person name="Namirimu T."/>
            <person name="Yang J.-A."/>
            <person name="Yang S.-H."/>
            <person name="Kim Y.-J."/>
            <person name="Kwon K.K."/>
        </authorList>
    </citation>
    <scope>NUCLEOTIDE SEQUENCE</scope>
    <source>
        <strain evidence="3">ES005</strain>
    </source>
</reference>
<accession>A0A974XG94</accession>
<keyword evidence="4" id="KW-1185">Reference proteome</keyword>
<keyword evidence="2" id="KW-0812">Transmembrane</keyword>
<organism evidence="3 4">
    <name type="scientific">Alkalibacter rhizosphaerae</name>
    <dbReference type="NCBI Taxonomy" id="2815577"/>
    <lineage>
        <taxon>Bacteria</taxon>
        <taxon>Bacillati</taxon>
        <taxon>Bacillota</taxon>
        <taxon>Clostridia</taxon>
        <taxon>Eubacteriales</taxon>
        <taxon>Eubacteriaceae</taxon>
        <taxon>Alkalibacter</taxon>
    </lineage>
</organism>
<proteinExistence type="predicted"/>
<dbReference type="EMBL" id="CP071444">
    <property type="protein sequence ID" value="QSX08175.1"/>
    <property type="molecule type" value="Genomic_DNA"/>
</dbReference>
<keyword evidence="2" id="KW-1133">Transmembrane helix</keyword>
<name>A0A974XG94_9FIRM</name>
<protein>
    <submittedName>
        <fullName evidence="3">Uncharacterized protein</fullName>
    </submittedName>
</protein>
<feature type="coiled-coil region" evidence="1">
    <location>
        <begin position="240"/>
        <end position="299"/>
    </location>
</feature>
<evidence type="ECO:0000313" key="4">
    <source>
        <dbReference type="Proteomes" id="UP000663499"/>
    </source>
</evidence>
<dbReference type="AlphaFoldDB" id="A0A974XG94"/>
<keyword evidence="1" id="KW-0175">Coiled coil</keyword>
<evidence type="ECO:0000313" key="3">
    <source>
        <dbReference type="EMBL" id="QSX08175.1"/>
    </source>
</evidence>